<keyword evidence="1" id="KW-0812">Transmembrane</keyword>
<feature type="domain" description="Nucleoside transporter/FeoB GTPase Gate" evidence="2">
    <location>
        <begin position="49"/>
        <end position="132"/>
    </location>
</feature>
<feature type="transmembrane region" description="Helical" evidence="1">
    <location>
        <begin position="126"/>
        <end position="148"/>
    </location>
</feature>
<feature type="transmembrane region" description="Helical" evidence="1">
    <location>
        <begin position="296"/>
        <end position="318"/>
    </location>
</feature>
<dbReference type="InterPro" id="IPR014226">
    <property type="entry name" value="Spore_IM_YlbJ"/>
</dbReference>
<feature type="transmembrane region" description="Helical" evidence="1">
    <location>
        <begin position="83"/>
        <end position="106"/>
    </location>
</feature>
<proteinExistence type="predicted"/>
<gene>
    <name evidence="3" type="ORF">C7459_10377</name>
</gene>
<accession>A0A316DBG4</accession>
<dbReference type="InterPro" id="IPR011642">
    <property type="entry name" value="Gate_dom"/>
</dbReference>
<organism evidence="3 4">
    <name type="scientific">Tumebacillus permanentifrigoris</name>
    <dbReference type="NCBI Taxonomy" id="378543"/>
    <lineage>
        <taxon>Bacteria</taxon>
        <taxon>Bacillati</taxon>
        <taxon>Bacillota</taxon>
        <taxon>Bacilli</taxon>
        <taxon>Bacillales</taxon>
        <taxon>Alicyclobacillaceae</taxon>
        <taxon>Tumebacillus</taxon>
    </lineage>
</organism>
<dbReference type="AlphaFoldDB" id="A0A316DBG4"/>
<protein>
    <submittedName>
        <fullName evidence="3">Sporulation integral membrane protein YlbJ</fullName>
    </submittedName>
</protein>
<dbReference type="Proteomes" id="UP000245634">
    <property type="component" value="Unassembled WGS sequence"/>
</dbReference>
<evidence type="ECO:0000256" key="1">
    <source>
        <dbReference type="SAM" id="Phobius"/>
    </source>
</evidence>
<feature type="transmembrane region" description="Helical" evidence="1">
    <location>
        <begin position="51"/>
        <end position="76"/>
    </location>
</feature>
<keyword evidence="1" id="KW-1133">Transmembrane helix</keyword>
<name>A0A316DBG4_9BACL</name>
<evidence type="ECO:0000259" key="2">
    <source>
        <dbReference type="Pfam" id="PF07670"/>
    </source>
</evidence>
<evidence type="ECO:0000313" key="4">
    <source>
        <dbReference type="Proteomes" id="UP000245634"/>
    </source>
</evidence>
<feature type="transmembrane region" description="Helical" evidence="1">
    <location>
        <begin position="12"/>
        <end position="31"/>
    </location>
</feature>
<feature type="transmembrane region" description="Helical" evidence="1">
    <location>
        <begin position="386"/>
        <end position="403"/>
    </location>
</feature>
<sequence length="418" mass="44753">MSTSPARLPKRFSTMLLATAVVCLTMALVFYPEDGYKAGLAGMKLFWQSVFPSLLPFLILAELLLGVGVVHAAGVLLEPLMRLLFRVPGVGAFAVSMGVAAGYPVNAVVTSKFRKNKLVTRVEAERLLACSTAADPLFLCGAIAIGLFHSPQLGLLLAIAHYLAALLVGIAFRFYGTDQTPIPAKPKGNILRRAFAELGRARQADGRPLGKLLGDAVNDSIKTSLMILGFIMFFAVLFKILTNVGFLGLLAAPLEGLFQLLGLDVGLVPALLAGLFEVDLGIAISALPQVPLIQSLIVVSFLVGWAGLSVHAQTAAVLIGTDVRMKPYMIARLLHALLAGVLTLVFWKMGWGHQAVSVMANFLPVLSTVNDSGPHWGLSLLLVKNWFLVFGGVVALSLVIHFFRSARFVAWNAKSNSR</sequence>
<comment type="caution">
    <text evidence="3">The sequence shown here is derived from an EMBL/GenBank/DDBJ whole genome shotgun (WGS) entry which is preliminary data.</text>
</comment>
<dbReference type="EMBL" id="QGGL01000003">
    <property type="protein sequence ID" value="PWK15541.1"/>
    <property type="molecule type" value="Genomic_DNA"/>
</dbReference>
<feature type="transmembrane region" description="Helical" evidence="1">
    <location>
        <begin position="225"/>
        <end position="250"/>
    </location>
</feature>
<feature type="transmembrane region" description="Helical" evidence="1">
    <location>
        <begin position="330"/>
        <end position="349"/>
    </location>
</feature>
<dbReference type="NCBIfam" id="TIGR02871">
    <property type="entry name" value="spore_ylbJ"/>
    <property type="match status" value="1"/>
</dbReference>
<dbReference type="Pfam" id="PF07670">
    <property type="entry name" value="Gate"/>
    <property type="match status" value="1"/>
</dbReference>
<dbReference type="RefSeq" id="WP_245884389.1">
    <property type="nucleotide sequence ID" value="NZ_QGGL01000003.1"/>
</dbReference>
<feature type="transmembrane region" description="Helical" evidence="1">
    <location>
        <begin position="155"/>
        <end position="175"/>
    </location>
</feature>
<keyword evidence="4" id="KW-1185">Reference proteome</keyword>
<reference evidence="3 4" key="1">
    <citation type="submission" date="2018-05" db="EMBL/GenBank/DDBJ databases">
        <title>Genomic Encyclopedia of Type Strains, Phase IV (KMG-IV): sequencing the most valuable type-strain genomes for metagenomic binning, comparative biology and taxonomic classification.</title>
        <authorList>
            <person name="Goeker M."/>
        </authorList>
    </citation>
    <scope>NUCLEOTIDE SEQUENCE [LARGE SCALE GENOMIC DNA]</scope>
    <source>
        <strain evidence="3 4">DSM 18773</strain>
    </source>
</reference>
<keyword evidence="1" id="KW-0472">Membrane</keyword>
<evidence type="ECO:0000313" key="3">
    <source>
        <dbReference type="EMBL" id="PWK15541.1"/>
    </source>
</evidence>